<dbReference type="AlphaFoldDB" id="A0A3S1BL11"/>
<dbReference type="PROSITE" id="PS51257">
    <property type="entry name" value="PROKAR_LIPOPROTEIN"/>
    <property type="match status" value="1"/>
</dbReference>
<evidence type="ECO:0000313" key="1">
    <source>
        <dbReference type="EMBL" id="NSL87883.1"/>
    </source>
</evidence>
<dbReference type="InterPro" id="IPR032173">
    <property type="entry name" value="DUF5007"/>
</dbReference>
<gene>
    <name evidence="1" type="ORF">ECE50_013635</name>
</gene>
<proteinExistence type="predicted"/>
<dbReference type="Pfam" id="PF16398">
    <property type="entry name" value="DUF5007"/>
    <property type="match status" value="1"/>
</dbReference>
<keyword evidence="2" id="KW-1185">Reference proteome</keyword>
<evidence type="ECO:0000313" key="2">
    <source>
        <dbReference type="Proteomes" id="UP000281028"/>
    </source>
</evidence>
<organism evidence="1 2">
    <name type="scientific">Chitinophaga solisilvae</name>
    <dbReference type="NCBI Taxonomy" id="1233460"/>
    <lineage>
        <taxon>Bacteria</taxon>
        <taxon>Pseudomonadati</taxon>
        <taxon>Bacteroidota</taxon>
        <taxon>Chitinophagia</taxon>
        <taxon>Chitinophagales</taxon>
        <taxon>Chitinophagaceae</taxon>
        <taxon>Chitinophaga</taxon>
    </lineage>
</organism>
<dbReference type="Proteomes" id="UP000281028">
    <property type="component" value="Unassembled WGS sequence"/>
</dbReference>
<dbReference type="OrthoDB" id="737630at2"/>
<name>A0A3S1BL11_9BACT</name>
<accession>A0A3S1BL11</accession>
<comment type="caution">
    <text evidence="1">The sequence shown here is derived from an EMBL/GenBank/DDBJ whole genome shotgun (WGS) entry which is preliminary data.</text>
</comment>
<sequence>MKKHMLRWLLPVMFVLTGCYKELLPKEKDYFSNDAAFNGDEYMVNIGRTNVFIAKFNPNYSTQPLDFIIQQVVHRDGSPAPELLEQVDTWQWKKFYSGQEKTIAEIYDKRIRQKRPVLDIRPNSGDVIFWNTDSSRIKPGLYYFDILVKNNGGQKLFQRRKLYVKRPRPYEPYEFNDDTGERKKDEDGGILHPSLSGVKDDLNNNMNNTDVNVYFRKTGTEGNTLTIKFFDKDSLPVKLSRFNLIKWDSLAYTSKITDGPIRFGFNRRMAADSSAVTYDIPNPFPVLADVGSTDERAFISFPYERIAFGSRTKASLAFTFGIFEPGSWEMIFKFKVNPRFKND</sequence>
<dbReference type="EMBL" id="RIAR02000001">
    <property type="protein sequence ID" value="NSL87883.1"/>
    <property type="molecule type" value="Genomic_DNA"/>
</dbReference>
<reference evidence="1" key="1">
    <citation type="submission" date="2020-05" db="EMBL/GenBank/DDBJ databases">
        <title>Chitinophaga laudate sp. nov., isolated from a tropical peat swamp.</title>
        <authorList>
            <person name="Goh C.B.S."/>
            <person name="Lee M.S."/>
            <person name="Parimannan S."/>
            <person name="Pasbakhsh P."/>
            <person name="Yule C.M."/>
            <person name="Rajandas H."/>
            <person name="Loke S."/>
            <person name="Croft L."/>
            <person name="Tan J.B.L."/>
        </authorList>
    </citation>
    <scope>NUCLEOTIDE SEQUENCE</scope>
    <source>
        <strain evidence="1">Mgbs1</strain>
    </source>
</reference>
<protein>
    <submittedName>
        <fullName evidence="1">DUF5007 domain-containing protein</fullName>
    </submittedName>
</protein>